<organism evidence="1 2">
    <name type="scientific">Anopheles christyi</name>
    <dbReference type="NCBI Taxonomy" id="43041"/>
    <lineage>
        <taxon>Eukaryota</taxon>
        <taxon>Metazoa</taxon>
        <taxon>Ecdysozoa</taxon>
        <taxon>Arthropoda</taxon>
        <taxon>Hexapoda</taxon>
        <taxon>Insecta</taxon>
        <taxon>Pterygota</taxon>
        <taxon>Neoptera</taxon>
        <taxon>Endopterygota</taxon>
        <taxon>Diptera</taxon>
        <taxon>Nematocera</taxon>
        <taxon>Culicoidea</taxon>
        <taxon>Culicidae</taxon>
        <taxon>Anophelinae</taxon>
        <taxon>Anopheles</taxon>
    </lineage>
</organism>
<sequence length="88" mass="9853">MVRFSCGELNPPIRKSTLAHTSWKSASSWHSIWPPSVIMSLLGRNSFTPNIRISQSIWSTKGANARTNGDRRLLMNATGARACIERIR</sequence>
<evidence type="ECO:0000313" key="2">
    <source>
        <dbReference type="Proteomes" id="UP000075881"/>
    </source>
</evidence>
<evidence type="ECO:0000313" key="1">
    <source>
        <dbReference type="EnsemblMetazoa" id="ACHR014218-PA"/>
    </source>
</evidence>
<accession>A0A182KID3</accession>
<dbReference type="AlphaFoldDB" id="A0A182KID3"/>
<name>A0A182KID3_9DIPT</name>
<dbReference type="VEuPathDB" id="VectorBase:ACHR014218"/>
<dbReference type="Proteomes" id="UP000075881">
    <property type="component" value="Unassembled WGS sequence"/>
</dbReference>
<dbReference type="EnsemblMetazoa" id="ACHR014218-RA">
    <property type="protein sequence ID" value="ACHR014218-PA"/>
    <property type="gene ID" value="ACHR014218"/>
</dbReference>
<keyword evidence="2" id="KW-1185">Reference proteome</keyword>
<reference evidence="2" key="1">
    <citation type="submission" date="2013-03" db="EMBL/GenBank/DDBJ databases">
        <title>The Genome Sequence of Anopheles christyi ACHKN1017.</title>
        <authorList>
            <consortium name="The Broad Institute Genomics Platform"/>
            <person name="Neafsey D.E."/>
            <person name="Besansky N."/>
            <person name="Walker B."/>
            <person name="Young S.K."/>
            <person name="Zeng Q."/>
            <person name="Gargeya S."/>
            <person name="Fitzgerald M."/>
            <person name="Haas B."/>
            <person name="Abouelleil A."/>
            <person name="Allen A.W."/>
            <person name="Alvarado L."/>
            <person name="Arachchi H.M."/>
            <person name="Berlin A.M."/>
            <person name="Chapman S.B."/>
            <person name="Gainer-Dewar J."/>
            <person name="Goldberg J."/>
            <person name="Griggs A."/>
            <person name="Gujja S."/>
            <person name="Hansen M."/>
            <person name="Howarth C."/>
            <person name="Imamovic A."/>
            <person name="Ireland A."/>
            <person name="Larimer J."/>
            <person name="McCowan C."/>
            <person name="Murphy C."/>
            <person name="Pearson M."/>
            <person name="Poon T.W."/>
            <person name="Priest M."/>
            <person name="Roberts A."/>
            <person name="Saif S."/>
            <person name="Shea T."/>
            <person name="Sisk P."/>
            <person name="Sykes S."/>
            <person name="Wortman J."/>
            <person name="Nusbaum C."/>
            <person name="Birren B."/>
        </authorList>
    </citation>
    <scope>NUCLEOTIDE SEQUENCE [LARGE SCALE GENOMIC DNA]</scope>
    <source>
        <strain evidence="2">ACHKN1017</strain>
    </source>
</reference>
<protein>
    <submittedName>
        <fullName evidence="1">Uncharacterized protein</fullName>
    </submittedName>
</protein>
<proteinExistence type="predicted"/>
<reference evidence="1" key="2">
    <citation type="submission" date="2020-05" db="UniProtKB">
        <authorList>
            <consortium name="EnsemblMetazoa"/>
        </authorList>
    </citation>
    <scope>IDENTIFICATION</scope>
    <source>
        <strain evidence="1">ACHKN1017</strain>
    </source>
</reference>